<reference evidence="2 3" key="1">
    <citation type="journal article" date="2018" name="Int. J. Syst. Evol. Microbiol.">
        <title>Methylomusa anaerophila gen. nov., sp. nov., an anaerobic methanol-utilizing bacterium isolated from a microbial fuel cell.</title>
        <authorList>
            <person name="Amano N."/>
            <person name="Yamamuro A."/>
            <person name="Miyahara M."/>
            <person name="Kouzuma A."/>
            <person name="Abe T."/>
            <person name="Watanabe K."/>
        </authorList>
    </citation>
    <scope>NUCLEOTIDE SEQUENCE [LARGE SCALE GENOMIC DNA]</scope>
    <source>
        <strain evidence="2 3">MMFC1</strain>
    </source>
</reference>
<dbReference type="EMBL" id="AP018449">
    <property type="protein sequence ID" value="BBB90365.1"/>
    <property type="molecule type" value="Genomic_DNA"/>
</dbReference>
<proteinExistence type="predicted"/>
<dbReference type="SMART" id="SM00320">
    <property type="entry name" value="WD40"/>
    <property type="match status" value="5"/>
</dbReference>
<dbReference type="SUPFAM" id="SSF50978">
    <property type="entry name" value="WD40 repeat-like"/>
    <property type="match status" value="1"/>
</dbReference>
<dbReference type="PROSITE" id="PS50082">
    <property type="entry name" value="WD_REPEATS_2"/>
    <property type="match status" value="3"/>
</dbReference>
<accession>A0A348AH17</accession>
<keyword evidence="1" id="KW-0853">WD repeat</keyword>
<feature type="repeat" description="WD" evidence="1">
    <location>
        <begin position="588"/>
        <end position="617"/>
    </location>
</feature>
<dbReference type="InterPro" id="IPR001680">
    <property type="entry name" value="WD40_rpt"/>
</dbReference>
<dbReference type="KEGG" id="mana:MAMMFC1_01013"/>
<evidence type="ECO:0000313" key="2">
    <source>
        <dbReference type="EMBL" id="BBB90365.1"/>
    </source>
</evidence>
<sequence length="712" mass="77647">MVLRDDDKEYLRQLGWIFPAEYVLELRRLVEQVIAEQMTEGERQNIREIIWTVMERIRAAGDGDPVLAGTEDNKEKEAEAAAITAAFANQVQVALAAGKPEIPAGMGPEVVTHLVDALNNTDAVVAANARKALGRLTDGGSIDAFCSLWVDSRRQDLAAIIAEAGYVAAGPIRNRVLTVLKTGAAISMLSWGRETVRELIAAAGDSDRDIAGAAREAMLTLTAAAAIDALCEEALNPAADPRLIAWVIAAGYTPQEDSRAALFYCLTEQWEKYFALDWQDHRPLLAAGYSRATTAEKDRFLKVTRRSGNSRLVVELLLGCGSPQDYEQITWDDWSCVVNILADRQAWADMYRMIFRAPVEWAAEMTLILARAAWQPPPWDRLIWRLMVELCPGQGKDVFVPDGRSVGKLFLRDSGANLQCLAFHPDGKILAGGGGDGRVRLWRIGDEREFELGLPWRTVDLHAAAVTCLAFSPDGRYLATAGADGKAHIWTMPDIKWTATVKGQPGLVESIFINNQGKILAAAKDRVMAPVIRLWQWDGAFMTTRSQMPAGVSGATAVHPGQQGLYSGGKNGRIRFWPLAAGKPGGVVCAHAGPVTALAATDSLLASAGADGCVKIWWNEQQMWQQPAGAAGDFLALSQNGDIAAVGSRLDNTVALFQVRWAKPLAAANHADWDYAQQLAMDASGELNNEQRQICQFLNTVLTAKFRRDIMF</sequence>
<dbReference type="OrthoDB" id="1677004at2"/>
<dbReference type="PANTHER" id="PTHR19879">
    <property type="entry name" value="TRANSCRIPTION INITIATION FACTOR TFIID"/>
    <property type="match status" value="1"/>
</dbReference>
<dbReference type="AlphaFoldDB" id="A0A348AH17"/>
<organism evidence="2 3">
    <name type="scientific">Methylomusa anaerophila</name>
    <dbReference type="NCBI Taxonomy" id="1930071"/>
    <lineage>
        <taxon>Bacteria</taxon>
        <taxon>Bacillati</taxon>
        <taxon>Bacillota</taxon>
        <taxon>Negativicutes</taxon>
        <taxon>Selenomonadales</taxon>
        <taxon>Sporomusaceae</taxon>
        <taxon>Methylomusa</taxon>
    </lineage>
</organism>
<dbReference type="PANTHER" id="PTHR19879:SF9">
    <property type="entry name" value="TRANSCRIPTION INITIATION FACTOR TFIID SUBUNIT 5"/>
    <property type="match status" value="1"/>
</dbReference>
<dbReference type="SUPFAM" id="SSF48371">
    <property type="entry name" value="ARM repeat"/>
    <property type="match status" value="1"/>
</dbReference>
<dbReference type="Pfam" id="PF00400">
    <property type="entry name" value="WD40"/>
    <property type="match status" value="3"/>
</dbReference>
<dbReference type="InterPro" id="IPR016024">
    <property type="entry name" value="ARM-type_fold"/>
</dbReference>
<feature type="repeat" description="WD" evidence="1">
    <location>
        <begin position="459"/>
        <end position="492"/>
    </location>
</feature>
<protein>
    <submittedName>
        <fullName evidence="2">WD domain, G-beta repeat</fullName>
    </submittedName>
</protein>
<gene>
    <name evidence="2" type="ORF">MAMMFC1_01013</name>
</gene>
<feature type="repeat" description="WD" evidence="1">
    <location>
        <begin position="411"/>
        <end position="452"/>
    </location>
</feature>
<evidence type="ECO:0000313" key="3">
    <source>
        <dbReference type="Proteomes" id="UP000276437"/>
    </source>
</evidence>
<keyword evidence="3" id="KW-1185">Reference proteome</keyword>
<evidence type="ECO:0000256" key="1">
    <source>
        <dbReference type="PROSITE-ProRule" id="PRU00221"/>
    </source>
</evidence>
<name>A0A348AH17_9FIRM</name>
<dbReference type="PROSITE" id="PS50294">
    <property type="entry name" value="WD_REPEATS_REGION"/>
    <property type="match status" value="2"/>
</dbReference>
<dbReference type="RefSeq" id="WP_158618648.1">
    <property type="nucleotide sequence ID" value="NZ_AP018449.1"/>
</dbReference>
<dbReference type="InterPro" id="IPR015943">
    <property type="entry name" value="WD40/YVTN_repeat-like_dom_sf"/>
</dbReference>
<dbReference type="Proteomes" id="UP000276437">
    <property type="component" value="Chromosome"/>
</dbReference>
<dbReference type="InterPro" id="IPR036322">
    <property type="entry name" value="WD40_repeat_dom_sf"/>
</dbReference>
<dbReference type="Gene3D" id="2.130.10.10">
    <property type="entry name" value="YVTN repeat-like/Quinoprotein amine dehydrogenase"/>
    <property type="match status" value="2"/>
</dbReference>